<name>A0A1U7CJH2_9BACT</name>
<dbReference type="PANTHER" id="PTHR34107:SF4">
    <property type="entry name" value="SLL1222 PROTEIN"/>
    <property type="match status" value="1"/>
</dbReference>
<dbReference type="Pfam" id="PF05685">
    <property type="entry name" value="Uma2"/>
    <property type="match status" value="1"/>
</dbReference>
<protein>
    <recommendedName>
        <fullName evidence="1">Putative restriction endonuclease domain-containing protein</fullName>
    </recommendedName>
</protein>
<dbReference type="InterPro" id="IPR011335">
    <property type="entry name" value="Restrct_endonuc-II-like"/>
</dbReference>
<proteinExistence type="predicted"/>
<dbReference type="SUPFAM" id="SSF52980">
    <property type="entry name" value="Restriction endonuclease-like"/>
    <property type="match status" value="1"/>
</dbReference>
<accession>A0A1U7CJH2</accession>
<organism evidence="2 3">
    <name type="scientific">Paludisphaera borealis</name>
    <dbReference type="NCBI Taxonomy" id="1387353"/>
    <lineage>
        <taxon>Bacteria</taxon>
        <taxon>Pseudomonadati</taxon>
        <taxon>Planctomycetota</taxon>
        <taxon>Planctomycetia</taxon>
        <taxon>Isosphaerales</taxon>
        <taxon>Isosphaeraceae</taxon>
        <taxon>Paludisphaera</taxon>
    </lineage>
</organism>
<dbReference type="PANTHER" id="PTHR34107">
    <property type="entry name" value="SLL0198 PROTEIN-RELATED"/>
    <property type="match status" value="1"/>
</dbReference>
<reference evidence="3" key="1">
    <citation type="submission" date="2016-12" db="EMBL/GenBank/DDBJ databases">
        <title>Comparative genomics of four Isosphaeraceae planctomycetes: a common pool of plasmids and glycoside hydrolase genes.</title>
        <authorList>
            <person name="Ivanova A."/>
        </authorList>
    </citation>
    <scope>NUCLEOTIDE SEQUENCE [LARGE SCALE GENOMIC DNA]</scope>
    <source>
        <strain evidence="3">PX4</strain>
    </source>
</reference>
<evidence type="ECO:0000313" key="3">
    <source>
        <dbReference type="Proteomes" id="UP000186309"/>
    </source>
</evidence>
<dbReference type="CDD" id="cd06260">
    <property type="entry name" value="DUF820-like"/>
    <property type="match status" value="1"/>
</dbReference>
<keyword evidence="3" id="KW-1185">Reference proteome</keyword>
<feature type="domain" description="Putative restriction endonuclease" evidence="1">
    <location>
        <begin position="28"/>
        <end position="192"/>
    </location>
</feature>
<dbReference type="RefSeq" id="WP_076343304.1">
    <property type="nucleotide sequence ID" value="NZ_CP019082.1"/>
</dbReference>
<dbReference type="AlphaFoldDB" id="A0A1U7CJH2"/>
<sequence>MSTTATIIGPADEGRRMSLDEFIDARGEGGRLYELSRGIVTMVDVPSPRHFKIIDAIRMEFARYRESHPDRIYGVASGGECRLLIKALESDRHPDLAVYKTPPPESENADEIWSQWIPEIVIEVVSPSSRFRDYQQKPEEYLRFGVHEYWIVDVADESMKVLRRSGGQWAERTLKAPETHKTRLLPGLEFSIAAMFEAK</sequence>
<dbReference type="Proteomes" id="UP000186309">
    <property type="component" value="Chromosome"/>
</dbReference>
<dbReference type="Gene3D" id="3.90.1570.10">
    <property type="entry name" value="tt1808, chain A"/>
    <property type="match status" value="1"/>
</dbReference>
<dbReference type="OrthoDB" id="280487at2"/>
<dbReference type="KEGG" id="pbor:BSF38_00493"/>
<evidence type="ECO:0000259" key="1">
    <source>
        <dbReference type="Pfam" id="PF05685"/>
    </source>
</evidence>
<dbReference type="InterPro" id="IPR008538">
    <property type="entry name" value="Uma2"/>
</dbReference>
<gene>
    <name evidence="2" type="ORF">BSF38_00493</name>
</gene>
<dbReference type="EMBL" id="CP019082">
    <property type="protein sequence ID" value="APW59079.1"/>
    <property type="molecule type" value="Genomic_DNA"/>
</dbReference>
<evidence type="ECO:0000313" key="2">
    <source>
        <dbReference type="EMBL" id="APW59079.1"/>
    </source>
</evidence>
<dbReference type="STRING" id="1387353.BSF38_00493"/>
<dbReference type="InterPro" id="IPR012296">
    <property type="entry name" value="Nuclease_put_TT1808"/>
</dbReference>